<dbReference type="EMBL" id="QGKX02001290">
    <property type="protein sequence ID" value="KAF3537972.1"/>
    <property type="molecule type" value="Genomic_DNA"/>
</dbReference>
<name>A0A8S9QE27_BRACR</name>
<reference evidence="1" key="1">
    <citation type="submission" date="2019-12" db="EMBL/GenBank/DDBJ databases">
        <title>Genome sequencing and annotation of Brassica cretica.</title>
        <authorList>
            <person name="Studholme D.J."/>
            <person name="Sarris P."/>
        </authorList>
    </citation>
    <scope>NUCLEOTIDE SEQUENCE</scope>
    <source>
        <strain evidence="1">PFS-109/04</strain>
        <tissue evidence="1">Leaf</tissue>
    </source>
</reference>
<accession>A0A8S9QE27</accession>
<gene>
    <name evidence="1" type="ORF">F2Q69_00020777</name>
</gene>
<evidence type="ECO:0000313" key="1">
    <source>
        <dbReference type="EMBL" id="KAF3537972.1"/>
    </source>
</evidence>
<dbReference type="Proteomes" id="UP000712600">
    <property type="component" value="Unassembled WGS sequence"/>
</dbReference>
<dbReference type="AlphaFoldDB" id="A0A8S9QE27"/>
<comment type="caution">
    <text evidence="1">The sequence shown here is derived from an EMBL/GenBank/DDBJ whole genome shotgun (WGS) entry which is preliminary data.</text>
</comment>
<protein>
    <submittedName>
        <fullName evidence="1">Uncharacterized protein</fullName>
    </submittedName>
</protein>
<sequence length="77" mass="8903">MIGCGWRIVLRFSGTSLSKIQADGVVNRRNGLGRLLRLEKPETTTVAKVRFSFRMILSGFWLWIETVVDEEYEPRSE</sequence>
<proteinExistence type="predicted"/>
<evidence type="ECO:0000313" key="2">
    <source>
        <dbReference type="Proteomes" id="UP000712600"/>
    </source>
</evidence>
<organism evidence="1 2">
    <name type="scientific">Brassica cretica</name>
    <name type="common">Mustard</name>
    <dbReference type="NCBI Taxonomy" id="69181"/>
    <lineage>
        <taxon>Eukaryota</taxon>
        <taxon>Viridiplantae</taxon>
        <taxon>Streptophyta</taxon>
        <taxon>Embryophyta</taxon>
        <taxon>Tracheophyta</taxon>
        <taxon>Spermatophyta</taxon>
        <taxon>Magnoliopsida</taxon>
        <taxon>eudicotyledons</taxon>
        <taxon>Gunneridae</taxon>
        <taxon>Pentapetalae</taxon>
        <taxon>rosids</taxon>
        <taxon>malvids</taxon>
        <taxon>Brassicales</taxon>
        <taxon>Brassicaceae</taxon>
        <taxon>Brassiceae</taxon>
        <taxon>Brassica</taxon>
    </lineage>
</organism>